<name>A0A1I7UD38_9PELO</name>
<dbReference type="Proteomes" id="UP000095282">
    <property type="component" value="Unplaced"/>
</dbReference>
<accession>A0A1I7UD38</accession>
<dbReference type="WBParaSite" id="Csp11.Scaffold629.g8125.t1">
    <property type="protein sequence ID" value="Csp11.Scaffold629.g8125.t1"/>
    <property type="gene ID" value="Csp11.Scaffold629.g8125"/>
</dbReference>
<protein>
    <submittedName>
        <fullName evidence="2">FBA_2 domain-containing protein</fullName>
    </submittedName>
</protein>
<reference evidence="2" key="1">
    <citation type="submission" date="2016-11" db="UniProtKB">
        <authorList>
            <consortium name="WormBaseParasite"/>
        </authorList>
    </citation>
    <scope>IDENTIFICATION</scope>
</reference>
<evidence type="ECO:0000313" key="2">
    <source>
        <dbReference type="WBParaSite" id="Csp11.Scaffold629.g8125.t1"/>
    </source>
</evidence>
<dbReference type="PANTHER" id="PTHR21503">
    <property type="entry name" value="F-BOX-CONTAINING HYPOTHETICAL PROTEIN C.ELEGANS"/>
    <property type="match status" value="1"/>
</dbReference>
<proteinExistence type="predicted"/>
<organism evidence="1 2">
    <name type="scientific">Caenorhabditis tropicalis</name>
    <dbReference type="NCBI Taxonomy" id="1561998"/>
    <lineage>
        <taxon>Eukaryota</taxon>
        <taxon>Metazoa</taxon>
        <taxon>Ecdysozoa</taxon>
        <taxon>Nematoda</taxon>
        <taxon>Chromadorea</taxon>
        <taxon>Rhabditida</taxon>
        <taxon>Rhabditina</taxon>
        <taxon>Rhabditomorpha</taxon>
        <taxon>Rhabditoidea</taxon>
        <taxon>Rhabditidae</taxon>
        <taxon>Peloderinae</taxon>
        <taxon>Caenorhabditis</taxon>
    </lineage>
</organism>
<keyword evidence="1" id="KW-1185">Reference proteome</keyword>
<dbReference type="AlphaFoldDB" id="A0A1I7UD38"/>
<evidence type="ECO:0000313" key="1">
    <source>
        <dbReference type="Proteomes" id="UP000095282"/>
    </source>
</evidence>
<sequence>MSTQFRLLEVTDVVFDEIVNQLELNEIFYLSLCSHKTMNTVRCHLRKSIKYPLFVDTSAKNAIIFGYIRDKKRVNIISVQDIEMYNGEKLETVYTHDREIEISKHKDHYAMFASSEDEQTVGYCLSLFHITHLFRNDIHTLYCNHPCYKVFVMLKYSESLRMTYVVRAKGQPLYALKDYELEESAKTNGLQLCSFLPRGYDFTLKRDYDYIRVEKAMYASLESVLQLSERSKEVILDDSILISKGLNNFFNHWLQKRIDGLKFLSIRMEAYREFSVYKGIEQRISDATEEINYKSYTGDLYRLSPGKYLRRDDGVIASFFYNPSTRILNFGVVSKTK</sequence>